<reference evidence="2" key="1">
    <citation type="submission" date="2022-10" db="EMBL/GenBank/DDBJ databases">
        <title>Adaptive evolution leads to modifications in subtelomeric GC content in a zoonotic Cryptosporidium species.</title>
        <authorList>
            <person name="Li J."/>
            <person name="Feng Y."/>
            <person name="Xiao L."/>
        </authorList>
    </citation>
    <scope>NUCLEOTIDE SEQUENCE</scope>
    <source>
        <strain evidence="2">25894</strain>
    </source>
</reference>
<dbReference type="Proteomes" id="UP001071777">
    <property type="component" value="Unassembled WGS sequence"/>
</dbReference>
<feature type="transmembrane region" description="Helical" evidence="1">
    <location>
        <begin position="85"/>
        <end position="111"/>
    </location>
</feature>
<evidence type="ECO:0000256" key="1">
    <source>
        <dbReference type="SAM" id="Phobius"/>
    </source>
</evidence>
<protein>
    <submittedName>
        <fullName evidence="2">Transmembrane domain-containing protein</fullName>
    </submittedName>
</protein>
<accession>A0ABQ8P6F5</accession>
<keyword evidence="1 2" id="KW-0812">Transmembrane</keyword>
<dbReference type="EMBL" id="JAPCXB010000073">
    <property type="protein sequence ID" value="KAJ1610036.1"/>
    <property type="molecule type" value="Genomic_DNA"/>
</dbReference>
<feature type="transmembrane region" description="Helical" evidence="1">
    <location>
        <begin position="340"/>
        <end position="364"/>
    </location>
</feature>
<evidence type="ECO:0000313" key="2">
    <source>
        <dbReference type="EMBL" id="KAJ1610036.1"/>
    </source>
</evidence>
<comment type="caution">
    <text evidence="2">The sequence shown here is derived from an EMBL/GenBank/DDBJ whole genome shotgun (WGS) entry which is preliminary data.</text>
</comment>
<keyword evidence="1" id="KW-0472">Membrane</keyword>
<keyword evidence="1" id="KW-1133">Transmembrane helix</keyword>
<keyword evidence="3" id="KW-1185">Reference proteome</keyword>
<sequence>MSQFYKVLSLYFNCSEFNQYDSLFNEKALVISILKSVPLVFVYLDIIVMGFESFAFTNLIGSSIGSISRGPKDSEKLHFSDLRKLCFTGVAISIIHLTYLSVFDIIIDIFYCHELKRVVNNGDSGSQSGELPISSGGDLNVSLLIKKYRQEGGNSSQIVDEMSCSERLILENTVSPLRVPWIKYFVASTCIMKNLHFVSLENDEDISELNIRNELFLSTYNSDIYFNKYIIVPRVLPVKISEASKWSIYRLLFLYSTILVVYQFLDILLKFSIMYLLIQIPFWPWNLLITITLQLIFMGLCFSFHNSPITNLIIGLFINIFGVLPLLLSSQRRIKHNVSISCSLLSLRSMEFLISILLIIIIPFNSSGADMQLLHANTNQINLSTYLHAINNYFCKNDVATNFTSNSNLERGIFGGSGLNIGNFFWIIIAIFFIHEMLLFVIQKVIMTPKSRDNEYLSDIQNNRGIEVTSSMEYLPYFRFI</sequence>
<feature type="transmembrane region" description="Helical" evidence="1">
    <location>
        <begin position="40"/>
        <end position="64"/>
    </location>
</feature>
<organism evidence="2 3">
    <name type="scientific">Cryptosporidium canis</name>
    <dbReference type="NCBI Taxonomy" id="195482"/>
    <lineage>
        <taxon>Eukaryota</taxon>
        <taxon>Sar</taxon>
        <taxon>Alveolata</taxon>
        <taxon>Apicomplexa</taxon>
        <taxon>Conoidasida</taxon>
        <taxon>Coccidia</taxon>
        <taxon>Eucoccidiorida</taxon>
        <taxon>Eimeriorina</taxon>
        <taxon>Cryptosporidiidae</taxon>
        <taxon>Cryptosporidium</taxon>
    </lineage>
</organism>
<feature type="transmembrane region" description="Helical" evidence="1">
    <location>
        <begin position="424"/>
        <end position="442"/>
    </location>
</feature>
<feature type="transmembrane region" description="Helical" evidence="1">
    <location>
        <begin position="285"/>
        <end position="305"/>
    </location>
</feature>
<feature type="transmembrane region" description="Helical" evidence="1">
    <location>
        <begin position="252"/>
        <end position="278"/>
    </location>
</feature>
<name>A0ABQ8P6F5_9CRYT</name>
<evidence type="ECO:0000313" key="3">
    <source>
        <dbReference type="Proteomes" id="UP001071777"/>
    </source>
</evidence>
<gene>
    <name evidence="2" type="ORF">OJ252_2025</name>
</gene>
<proteinExistence type="predicted"/>
<feature type="transmembrane region" description="Helical" evidence="1">
    <location>
        <begin position="311"/>
        <end position="328"/>
    </location>
</feature>